<proteinExistence type="predicted"/>
<reference evidence="2 3" key="1">
    <citation type="submission" date="2013-11" db="EMBL/GenBank/DDBJ databases">
        <title>Genome sequencing of Stegodyphus mimosarum.</title>
        <authorList>
            <person name="Bechsgaard J."/>
        </authorList>
    </citation>
    <scope>NUCLEOTIDE SEQUENCE [LARGE SCALE GENOMIC DNA]</scope>
</reference>
<organism evidence="2 3">
    <name type="scientific">Stegodyphus mimosarum</name>
    <name type="common">African social velvet spider</name>
    <dbReference type="NCBI Taxonomy" id="407821"/>
    <lineage>
        <taxon>Eukaryota</taxon>
        <taxon>Metazoa</taxon>
        <taxon>Ecdysozoa</taxon>
        <taxon>Arthropoda</taxon>
        <taxon>Chelicerata</taxon>
        <taxon>Arachnida</taxon>
        <taxon>Araneae</taxon>
        <taxon>Araneomorphae</taxon>
        <taxon>Entelegynae</taxon>
        <taxon>Eresoidea</taxon>
        <taxon>Eresidae</taxon>
        <taxon>Stegodyphus</taxon>
    </lineage>
</organism>
<feature type="non-terminal residue" evidence="2">
    <location>
        <position position="44"/>
    </location>
</feature>
<name>A0A087TWC6_STEMI</name>
<dbReference type="EMBL" id="KK117061">
    <property type="protein sequence ID" value="KFM69415.1"/>
    <property type="molecule type" value="Genomic_DNA"/>
</dbReference>
<dbReference type="AlphaFoldDB" id="A0A087TWC6"/>
<protein>
    <submittedName>
        <fullName evidence="2">Uncharacterized protein</fullName>
    </submittedName>
</protein>
<feature type="chain" id="PRO_5001830006" evidence="1">
    <location>
        <begin position="22"/>
        <end position="44"/>
    </location>
</feature>
<keyword evidence="1" id="KW-0732">Signal</keyword>
<accession>A0A087TWC6</accession>
<gene>
    <name evidence="2" type="ORF">X975_24537</name>
</gene>
<dbReference type="Proteomes" id="UP000054359">
    <property type="component" value="Unassembled WGS sequence"/>
</dbReference>
<evidence type="ECO:0000313" key="3">
    <source>
        <dbReference type="Proteomes" id="UP000054359"/>
    </source>
</evidence>
<sequence length="44" mass="4765">MSSKLQLTLGWVSAMMSTVSSFHVGNASLSMGNHAYSGINSRYR</sequence>
<keyword evidence="3" id="KW-1185">Reference proteome</keyword>
<evidence type="ECO:0000313" key="2">
    <source>
        <dbReference type="EMBL" id="KFM69415.1"/>
    </source>
</evidence>
<evidence type="ECO:0000256" key="1">
    <source>
        <dbReference type="SAM" id="SignalP"/>
    </source>
</evidence>
<feature type="signal peptide" evidence="1">
    <location>
        <begin position="1"/>
        <end position="21"/>
    </location>
</feature>